<keyword evidence="1" id="KW-0472">Membrane</keyword>
<reference evidence="2 3" key="1">
    <citation type="submission" date="2017-03" db="EMBL/GenBank/DDBJ databases">
        <title>Complete genome sequence of Blastomonas fulva degrading microcsystin LR.</title>
        <authorList>
            <person name="Lee H.-g."/>
            <person name="Jin L."/>
            <person name="oh H.-M."/>
        </authorList>
    </citation>
    <scope>NUCLEOTIDE SEQUENCE [LARGE SCALE GENOMIC DNA]</scope>
    <source>
        <strain evidence="2 3">T2</strain>
    </source>
</reference>
<sequence length="78" mass="8520">MAVFSNLDENVVVTRGHLLMWRALATIFAGNSLIFAGMQFDGWLELVTVVSGGLFNVIGLVVLLATFRHASIKSQRQA</sequence>
<protein>
    <recommendedName>
        <fullName evidence="4">YrhK domain-containing protein</fullName>
    </recommendedName>
</protein>
<dbReference type="RefSeq" id="WP_117352868.1">
    <property type="nucleotide sequence ID" value="NZ_CP020083.1"/>
</dbReference>
<evidence type="ECO:0000313" key="3">
    <source>
        <dbReference type="Proteomes" id="UP000258016"/>
    </source>
</evidence>
<dbReference type="GeneID" id="303486942"/>
<keyword evidence="1" id="KW-0812">Transmembrane</keyword>
<evidence type="ECO:0000313" key="2">
    <source>
        <dbReference type="EMBL" id="ASR52649.1"/>
    </source>
</evidence>
<feature type="transmembrane region" description="Helical" evidence="1">
    <location>
        <begin position="46"/>
        <end position="67"/>
    </location>
</feature>
<gene>
    <name evidence="2" type="ORF">B5J99_15250</name>
</gene>
<accession>A0ABM6M9J7</accession>
<evidence type="ECO:0000256" key="1">
    <source>
        <dbReference type="SAM" id="Phobius"/>
    </source>
</evidence>
<proteinExistence type="predicted"/>
<organism evidence="2 3">
    <name type="scientific">Blastomonas fulva</name>
    <dbReference type="NCBI Taxonomy" id="1550728"/>
    <lineage>
        <taxon>Bacteria</taxon>
        <taxon>Pseudomonadati</taxon>
        <taxon>Pseudomonadota</taxon>
        <taxon>Alphaproteobacteria</taxon>
        <taxon>Sphingomonadales</taxon>
        <taxon>Sphingomonadaceae</taxon>
        <taxon>Blastomonas</taxon>
    </lineage>
</organism>
<dbReference type="Proteomes" id="UP000258016">
    <property type="component" value="Chromosome"/>
</dbReference>
<name>A0ABM6M9J7_9SPHN</name>
<dbReference type="EMBL" id="CP020083">
    <property type="protein sequence ID" value="ASR52649.1"/>
    <property type="molecule type" value="Genomic_DNA"/>
</dbReference>
<feature type="transmembrane region" description="Helical" evidence="1">
    <location>
        <begin position="21"/>
        <end position="40"/>
    </location>
</feature>
<keyword evidence="3" id="KW-1185">Reference proteome</keyword>
<evidence type="ECO:0008006" key="4">
    <source>
        <dbReference type="Google" id="ProtNLM"/>
    </source>
</evidence>
<keyword evidence="1" id="KW-1133">Transmembrane helix</keyword>